<organism evidence="3 4">
    <name type="scientific">Paenibacillus xanthanilyticus</name>
    <dbReference type="NCBI Taxonomy" id="1783531"/>
    <lineage>
        <taxon>Bacteria</taxon>
        <taxon>Bacillati</taxon>
        <taxon>Bacillota</taxon>
        <taxon>Bacilli</taxon>
        <taxon>Bacillales</taxon>
        <taxon>Paenibacillaceae</taxon>
        <taxon>Paenibacillus</taxon>
    </lineage>
</organism>
<sequence length="145" mass="15958">MIGTWRWNAALGMLGGLLTMLASMGSNGLLISAVRCVYAFVAFFVLGFLFRAALALILSQPATSSETILTDNLEDESKGRRVDYATPDESDELSDLLREQMNGKQPSVNSEEQPVFKPLQPEKLVSTQNRDPEELAKAIRHLTGE</sequence>
<name>A0ABV8KC03_9BACL</name>
<accession>A0ABV8KC03</accession>
<feature type="compositionally biased region" description="Polar residues" evidence="1">
    <location>
        <begin position="102"/>
        <end position="112"/>
    </location>
</feature>
<feature type="transmembrane region" description="Helical" evidence="2">
    <location>
        <begin position="37"/>
        <end position="58"/>
    </location>
</feature>
<evidence type="ECO:0000313" key="3">
    <source>
        <dbReference type="EMBL" id="MFC4103543.1"/>
    </source>
</evidence>
<evidence type="ECO:0000256" key="1">
    <source>
        <dbReference type="SAM" id="MobiDB-lite"/>
    </source>
</evidence>
<feature type="region of interest" description="Disordered" evidence="1">
    <location>
        <begin position="99"/>
        <end position="132"/>
    </location>
</feature>
<comment type="caution">
    <text evidence="3">The sequence shown here is derived from an EMBL/GenBank/DDBJ whole genome shotgun (WGS) entry which is preliminary data.</text>
</comment>
<keyword evidence="2" id="KW-0812">Transmembrane</keyword>
<reference evidence="4" key="1">
    <citation type="journal article" date="2019" name="Int. J. Syst. Evol. Microbiol.">
        <title>The Global Catalogue of Microorganisms (GCM) 10K type strain sequencing project: providing services to taxonomists for standard genome sequencing and annotation.</title>
        <authorList>
            <consortium name="The Broad Institute Genomics Platform"/>
            <consortium name="The Broad Institute Genome Sequencing Center for Infectious Disease"/>
            <person name="Wu L."/>
            <person name="Ma J."/>
        </authorList>
    </citation>
    <scope>NUCLEOTIDE SEQUENCE [LARGE SCALE GENOMIC DNA]</scope>
    <source>
        <strain evidence="4">IBRC-M 10987</strain>
    </source>
</reference>
<keyword evidence="2" id="KW-0472">Membrane</keyword>
<dbReference type="EMBL" id="JBHSAM010000036">
    <property type="protein sequence ID" value="MFC4103543.1"/>
    <property type="molecule type" value="Genomic_DNA"/>
</dbReference>
<proteinExistence type="predicted"/>
<feature type="transmembrane region" description="Helical" evidence="2">
    <location>
        <begin position="7"/>
        <end position="31"/>
    </location>
</feature>
<dbReference type="RefSeq" id="WP_377722129.1">
    <property type="nucleotide sequence ID" value="NZ_JBHSAM010000036.1"/>
</dbReference>
<gene>
    <name evidence="3" type="ORF">ACFOZ8_28390</name>
</gene>
<protein>
    <submittedName>
        <fullName evidence="3">Uncharacterized protein</fullName>
    </submittedName>
</protein>
<evidence type="ECO:0000256" key="2">
    <source>
        <dbReference type="SAM" id="Phobius"/>
    </source>
</evidence>
<evidence type="ECO:0000313" key="4">
    <source>
        <dbReference type="Proteomes" id="UP001595715"/>
    </source>
</evidence>
<keyword evidence="4" id="KW-1185">Reference proteome</keyword>
<dbReference type="Proteomes" id="UP001595715">
    <property type="component" value="Unassembled WGS sequence"/>
</dbReference>
<keyword evidence="2" id="KW-1133">Transmembrane helix</keyword>